<sequence length="145" mass="16366">MDNNNNGTAQITVPNNGVTCQTHGLCVIHTPPKESDRQALSRKRQRVRSRCNVQDLHCRQRASYETRGRKYGREDDTVWFDFFVLVVPEPNKNSSLGVGINVRPLSLTNVPIQIQSQAGRVSCRRLGLRDILLVTWSTYCATPSL</sequence>
<dbReference type="AlphaFoldDB" id="A0AAP0M5G3"/>
<gene>
    <name evidence="1" type="ORF">WN944_013679</name>
</gene>
<reference evidence="1 2" key="1">
    <citation type="submission" date="2024-05" db="EMBL/GenBank/DDBJ databases">
        <title>Haplotype-resolved chromosome-level genome assembly of Huyou (Citrus changshanensis).</title>
        <authorList>
            <person name="Miao C."/>
            <person name="Chen W."/>
            <person name="Wu Y."/>
            <person name="Wang L."/>
            <person name="Zhao S."/>
            <person name="Grierson D."/>
            <person name="Xu C."/>
            <person name="Chen K."/>
        </authorList>
    </citation>
    <scope>NUCLEOTIDE SEQUENCE [LARGE SCALE GENOMIC DNA]</scope>
    <source>
        <strain evidence="1">01-14</strain>
        <tissue evidence="1">Leaf</tissue>
    </source>
</reference>
<evidence type="ECO:0000313" key="1">
    <source>
        <dbReference type="EMBL" id="KAK9198494.1"/>
    </source>
</evidence>
<organism evidence="1 2">
    <name type="scientific">Citrus x changshan-huyou</name>
    <dbReference type="NCBI Taxonomy" id="2935761"/>
    <lineage>
        <taxon>Eukaryota</taxon>
        <taxon>Viridiplantae</taxon>
        <taxon>Streptophyta</taxon>
        <taxon>Embryophyta</taxon>
        <taxon>Tracheophyta</taxon>
        <taxon>Spermatophyta</taxon>
        <taxon>Magnoliopsida</taxon>
        <taxon>eudicotyledons</taxon>
        <taxon>Gunneridae</taxon>
        <taxon>Pentapetalae</taxon>
        <taxon>rosids</taxon>
        <taxon>malvids</taxon>
        <taxon>Sapindales</taxon>
        <taxon>Rutaceae</taxon>
        <taxon>Aurantioideae</taxon>
        <taxon>Citrus</taxon>
    </lineage>
</organism>
<name>A0AAP0M5G3_9ROSI</name>
<proteinExistence type="predicted"/>
<evidence type="ECO:0000313" key="2">
    <source>
        <dbReference type="Proteomes" id="UP001428341"/>
    </source>
</evidence>
<dbReference type="Proteomes" id="UP001428341">
    <property type="component" value="Unassembled WGS sequence"/>
</dbReference>
<protein>
    <submittedName>
        <fullName evidence="1">Uncharacterized protein</fullName>
    </submittedName>
</protein>
<dbReference type="EMBL" id="JBCGBO010000005">
    <property type="protein sequence ID" value="KAK9198494.1"/>
    <property type="molecule type" value="Genomic_DNA"/>
</dbReference>
<comment type="caution">
    <text evidence="1">The sequence shown here is derived from an EMBL/GenBank/DDBJ whole genome shotgun (WGS) entry which is preliminary data.</text>
</comment>
<accession>A0AAP0M5G3</accession>
<keyword evidence="2" id="KW-1185">Reference proteome</keyword>